<proteinExistence type="predicted"/>
<dbReference type="GO" id="GO:0005829">
    <property type="term" value="C:cytosol"/>
    <property type="evidence" value="ECO:0007669"/>
    <property type="project" value="TreeGrafter"/>
</dbReference>
<accession>A0AAD4VUB4</accession>
<dbReference type="PANTHER" id="PTHR21725">
    <property type="entry name" value="E3 UBIQUITIN-PROTEIN LIGASE UBR4"/>
    <property type="match status" value="1"/>
</dbReference>
<dbReference type="AlphaFoldDB" id="A0AAD4VUB4"/>
<evidence type="ECO:0000313" key="2">
    <source>
        <dbReference type="Proteomes" id="UP001054821"/>
    </source>
</evidence>
<reference evidence="1 2" key="1">
    <citation type="journal article" date="2022" name="G3 (Bethesda)">
        <title>Whole-genome sequence and methylome profiling of the almond [Prunus dulcis (Mill.) D.A. Webb] cultivar 'Nonpareil'.</title>
        <authorList>
            <person name="D'Amico-Willman K.M."/>
            <person name="Ouma W.Z."/>
            <person name="Meulia T."/>
            <person name="Sideli G.M."/>
            <person name="Gradziel T.M."/>
            <person name="Fresnedo-Ramirez J."/>
        </authorList>
    </citation>
    <scope>NUCLEOTIDE SEQUENCE [LARGE SCALE GENOMIC DNA]</scope>
    <source>
        <strain evidence="1">Clone GOH B32 T37-40</strain>
    </source>
</reference>
<sequence>MPRNLNLASGSLVKSLFNVSIHGRLVVGGGDKVAIFDVATMTADKTNVKPLSKNGVRFEIVRLTFDLVVENYVAVGASDV</sequence>
<keyword evidence="2" id="KW-1185">Reference proteome</keyword>
<dbReference type="PANTHER" id="PTHR21725:SF1">
    <property type="entry name" value="E3 UBIQUITIN-PROTEIN LIGASE UBR4"/>
    <property type="match status" value="1"/>
</dbReference>
<dbReference type="Proteomes" id="UP001054821">
    <property type="component" value="Chromosome 4"/>
</dbReference>
<organism evidence="1 2">
    <name type="scientific">Prunus dulcis</name>
    <name type="common">Almond</name>
    <name type="synonym">Amygdalus dulcis</name>
    <dbReference type="NCBI Taxonomy" id="3755"/>
    <lineage>
        <taxon>Eukaryota</taxon>
        <taxon>Viridiplantae</taxon>
        <taxon>Streptophyta</taxon>
        <taxon>Embryophyta</taxon>
        <taxon>Tracheophyta</taxon>
        <taxon>Spermatophyta</taxon>
        <taxon>Magnoliopsida</taxon>
        <taxon>eudicotyledons</taxon>
        <taxon>Gunneridae</taxon>
        <taxon>Pentapetalae</taxon>
        <taxon>rosids</taxon>
        <taxon>fabids</taxon>
        <taxon>Rosales</taxon>
        <taxon>Rosaceae</taxon>
        <taxon>Amygdaloideae</taxon>
        <taxon>Amygdaleae</taxon>
        <taxon>Prunus</taxon>
    </lineage>
</organism>
<dbReference type="GO" id="GO:0009926">
    <property type="term" value="P:auxin polar transport"/>
    <property type="evidence" value="ECO:0007669"/>
    <property type="project" value="TreeGrafter"/>
</dbReference>
<evidence type="ECO:0000313" key="1">
    <source>
        <dbReference type="EMBL" id="KAI5331424.1"/>
    </source>
</evidence>
<comment type="caution">
    <text evidence="1">The sequence shown here is derived from an EMBL/GenBank/DDBJ whole genome shotgun (WGS) entry which is preliminary data.</text>
</comment>
<name>A0AAD4VUB4_PRUDU</name>
<dbReference type="GO" id="GO:0009506">
    <property type="term" value="C:plasmodesma"/>
    <property type="evidence" value="ECO:0007669"/>
    <property type="project" value="TreeGrafter"/>
</dbReference>
<dbReference type="EMBL" id="JAJFAZ020000004">
    <property type="protein sequence ID" value="KAI5331424.1"/>
    <property type="molecule type" value="Genomic_DNA"/>
</dbReference>
<dbReference type="InterPro" id="IPR045189">
    <property type="entry name" value="UBR4-like"/>
</dbReference>
<gene>
    <name evidence="1" type="ORF">L3X38_021550</name>
</gene>
<protein>
    <submittedName>
        <fullName evidence="1">Uncharacterized protein</fullName>
    </submittedName>
</protein>